<dbReference type="EMBL" id="MRCU01000001">
    <property type="protein sequence ID" value="RKK28527.1"/>
    <property type="molecule type" value="Genomic_DNA"/>
</dbReference>
<feature type="domain" description="Response regulatory" evidence="5">
    <location>
        <begin position="33"/>
        <end position="155"/>
    </location>
</feature>
<dbReference type="InterPro" id="IPR011006">
    <property type="entry name" value="CheY-like_superfamily"/>
</dbReference>
<evidence type="ECO:0000313" key="6">
    <source>
        <dbReference type="EMBL" id="RKK28527.1"/>
    </source>
</evidence>
<evidence type="ECO:0000256" key="4">
    <source>
        <dbReference type="SAM" id="MobiDB-lite"/>
    </source>
</evidence>
<dbReference type="PANTHER" id="PTHR45339">
    <property type="entry name" value="HYBRID SIGNAL TRANSDUCTION HISTIDINE KINASE J"/>
    <property type="match status" value="1"/>
</dbReference>
<dbReference type="AlphaFoldDB" id="A0A3L6P3V8"/>
<evidence type="ECO:0000256" key="1">
    <source>
        <dbReference type="ARBA" id="ARBA00022553"/>
    </source>
</evidence>
<keyword evidence="2" id="KW-0902">Two-component regulatory system</keyword>
<feature type="region of interest" description="Disordered" evidence="4">
    <location>
        <begin position="1"/>
        <end position="25"/>
    </location>
</feature>
<dbReference type="GO" id="GO:0000160">
    <property type="term" value="P:phosphorelay signal transduction system"/>
    <property type="evidence" value="ECO:0007669"/>
    <property type="project" value="UniProtKB-KW"/>
</dbReference>
<dbReference type="Gene3D" id="3.40.50.2300">
    <property type="match status" value="1"/>
</dbReference>
<evidence type="ECO:0000259" key="5">
    <source>
        <dbReference type="PROSITE" id="PS50110"/>
    </source>
</evidence>
<accession>A0A3L6P3V8</accession>
<keyword evidence="1 3" id="KW-0597">Phosphoprotein</keyword>
<proteinExistence type="predicted"/>
<comment type="caution">
    <text evidence="6">The sequence shown here is derived from an EMBL/GenBank/DDBJ whole genome shotgun (WGS) entry which is preliminary data.</text>
</comment>
<feature type="modified residue" description="4-aspartylphosphate" evidence="3">
    <location>
        <position position="84"/>
    </location>
</feature>
<sequence length="164" mass="18327">MSGTDNKVSDVSTQTVPSKGGPEEANSWAEDAEYLLVDDNKVNMKLMKHHFDKLGLKYNIAWNGQEVVDKYKAHPEQCKMILLDISMPVMGGMQASLLIRQHESENNLQPAIIVGLVAGDIATENRRMVDEFGMNTTFKKPVRLEGLRELVDNWPVQGSGVRDN</sequence>
<dbReference type="InterPro" id="IPR001789">
    <property type="entry name" value="Sig_transdc_resp-reg_receiver"/>
</dbReference>
<dbReference type="CDD" id="cd17546">
    <property type="entry name" value="REC_hyHK_CKI1_RcsC-like"/>
    <property type="match status" value="1"/>
</dbReference>
<evidence type="ECO:0000256" key="2">
    <source>
        <dbReference type="ARBA" id="ARBA00023012"/>
    </source>
</evidence>
<dbReference type="PANTHER" id="PTHR45339:SF1">
    <property type="entry name" value="HYBRID SIGNAL TRANSDUCTION HISTIDINE KINASE J"/>
    <property type="match status" value="1"/>
</dbReference>
<protein>
    <recommendedName>
        <fullName evidence="5">Response regulatory domain-containing protein</fullName>
    </recommendedName>
</protein>
<reference evidence="6" key="1">
    <citation type="journal article" date="2018" name="Sci. Rep.">
        <title>Characterisation of pathogen-specific regions and novel effector candidates in Fusarium oxysporum f. sp. cepae.</title>
        <authorList>
            <person name="Armitage A.D."/>
            <person name="Taylor A."/>
            <person name="Sobczyk M.K."/>
            <person name="Baxter L."/>
            <person name="Greenfield B.P."/>
            <person name="Bates H.J."/>
            <person name="Wilson F."/>
            <person name="Jackson A.C."/>
            <person name="Ott S."/>
            <person name="Harrison R.J."/>
            <person name="Clarkson J.P."/>
        </authorList>
    </citation>
    <scope>NUCLEOTIDE SEQUENCE [LARGE SCALE GENOMIC DNA]</scope>
    <source>
        <strain evidence="6">FoC_Fus2</strain>
    </source>
</reference>
<dbReference type="Proteomes" id="UP000270866">
    <property type="component" value="Chromosome 1"/>
</dbReference>
<dbReference type="SUPFAM" id="SSF52172">
    <property type="entry name" value="CheY-like"/>
    <property type="match status" value="1"/>
</dbReference>
<gene>
    <name evidence="6" type="ORF">BFJ65_g471</name>
</gene>
<dbReference type="Pfam" id="PF00072">
    <property type="entry name" value="Response_reg"/>
    <property type="match status" value="1"/>
</dbReference>
<name>A0A3L6P3V8_FUSOX</name>
<feature type="compositionally biased region" description="Polar residues" evidence="4">
    <location>
        <begin position="1"/>
        <end position="17"/>
    </location>
</feature>
<organism evidence="6">
    <name type="scientific">Fusarium oxysporum f. sp. cepae</name>
    <dbReference type="NCBI Taxonomy" id="396571"/>
    <lineage>
        <taxon>Eukaryota</taxon>
        <taxon>Fungi</taxon>
        <taxon>Dikarya</taxon>
        <taxon>Ascomycota</taxon>
        <taxon>Pezizomycotina</taxon>
        <taxon>Sordariomycetes</taxon>
        <taxon>Hypocreomycetidae</taxon>
        <taxon>Hypocreales</taxon>
        <taxon>Nectriaceae</taxon>
        <taxon>Fusarium</taxon>
        <taxon>Fusarium oxysporum species complex</taxon>
    </lineage>
</organism>
<evidence type="ECO:0000256" key="3">
    <source>
        <dbReference type="PROSITE-ProRule" id="PRU00169"/>
    </source>
</evidence>
<dbReference type="SMART" id="SM00448">
    <property type="entry name" value="REC"/>
    <property type="match status" value="1"/>
</dbReference>
<dbReference type="PROSITE" id="PS50110">
    <property type="entry name" value="RESPONSE_REGULATORY"/>
    <property type="match status" value="1"/>
</dbReference>